<feature type="non-terminal residue" evidence="1">
    <location>
        <position position="1"/>
    </location>
</feature>
<dbReference type="SUPFAM" id="SSF53335">
    <property type="entry name" value="S-adenosyl-L-methionine-dependent methyltransferases"/>
    <property type="match status" value="1"/>
</dbReference>
<reference evidence="1" key="1">
    <citation type="journal article" date="2014" name="Front. Microbiol.">
        <title>High frequency of phylogenetically diverse reductive dehalogenase-homologous genes in deep subseafloor sedimentary metagenomes.</title>
        <authorList>
            <person name="Kawai M."/>
            <person name="Futagami T."/>
            <person name="Toyoda A."/>
            <person name="Takaki Y."/>
            <person name="Nishi S."/>
            <person name="Hori S."/>
            <person name="Arai W."/>
            <person name="Tsubouchi T."/>
            <person name="Morono Y."/>
            <person name="Uchiyama I."/>
            <person name="Ito T."/>
            <person name="Fujiyama A."/>
            <person name="Inagaki F."/>
            <person name="Takami H."/>
        </authorList>
    </citation>
    <scope>NUCLEOTIDE SEQUENCE</scope>
    <source>
        <strain evidence="1">Expedition CK06-06</strain>
    </source>
</reference>
<protein>
    <recommendedName>
        <fullName evidence="2">DNA methylase N-4/N-6 domain-containing protein</fullName>
    </recommendedName>
</protein>
<gene>
    <name evidence="1" type="ORF">S12H4_60348</name>
</gene>
<name>X1VVN0_9ZZZZ</name>
<evidence type="ECO:0008006" key="2">
    <source>
        <dbReference type="Google" id="ProtNLM"/>
    </source>
</evidence>
<dbReference type="EMBL" id="BARW01039698">
    <property type="protein sequence ID" value="GAJ22136.1"/>
    <property type="molecule type" value="Genomic_DNA"/>
</dbReference>
<dbReference type="Gene3D" id="3.40.50.150">
    <property type="entry name" value="Vaccinia Virus protein VP39"/>
    <property type="match status" value="1"/>
</dbReference>
<accession>X1VVN0</accession>
<comment type="caution">
    <text evidence="1">The sequence shown here is derived from an EMBL/GenBank/DDBJ whole genome shotgun (WGS) entry which is preliminary data.</text>
</comment>
<sequence length="41" mass="4819">TGHASLLEGRNFYLIEKSPEYVDLIEKRLRSVWKERKAGND</sequence>
<dbReference type="AlphaFoldDB" id="X1VVN0"/>
<evidence type="ECO:0000313" key="1">
    <source>
        <dbReference type="EMBL" id="GAJ22136.1"/>
    </source>
</evidence>
<dbReference type="InterPro" id="IPR029063">
    <property type="entry name" value="SAM-dependent_MTases_sf"/>
</dbReference>
<proteinExistence type="predicted"/>
<organism evidence="1">
    <name type="scientific">marine sediment metagenome</name>
    <dbReference type="NCBI Taxonomy" id="412755"/>
    <lineage>
        <taxon>unclassified sequences</taxon>
        <taxon>metagenomes</taxon>
        <taxon>ecological metagenomes</taxon>
    </lineage>
</organism>